<accession>A0A918GQZ5</accession>
<keyword evidence="1" id="KW-0472">Membrane</keyword>
<dbReference type="AlphaFoldDB" id="A0A918GQZ5"/>
<keyword evidence="1" id="KW-1133">Transmembrane helix</keyword>
<evidence type="ECO:0000313" key="5">
    <source>
        <dbReference type="Proteomes" id="UP000660680"/>
    </source>
</evidence>
<keyword evidence="2" id="KW-0732">Signal</keyword>
<feature type="chain" id="PRO_5037070245" description="VWFA domain-containing protein" evidence="2">
    <location>
        <begin position="28"/>
        <end position="492"/>
    </location>
</feature>
<dbReference type="EMBL" id="BMRB01000007">
    <property type="protein sequence ID" value="GGS54763.1"/>
    <property type="molecule type" value="Genomic_DNA"/>
</dbReference>
<protein>
    <recommendedName>
        <fullName evidence="3">VWFA domain-containing protein</fullName>
    </recommendedName>
</protein>
<dbReference type="Gene3D" id="3.40.50.410">
    <property type="entry name" value="von Willebrand factor, type A domain"/>
    <property type="match status" value="1"/>
</dbReference>
<dbReference type="Pfam" id="PF13519">
    <property type="entry name" value="VWA_2"/>
    <property type="match status" value="1"/>
</dbReference>
<dbReference type="CDD" id="cd00198">
    <property type="entry name" value="vWFA"/>
    <property type="match status" value="1"/>
</dbReference>
<dbReference type="InterPro" id="IPR036465">
    <property type="entry name" value="vWFA_dom_sf"/>
</dbReference>
<evidence type="ECO:0000259" key="3">
    <source>
        <dbReference type="PROSITE" id="PS50234"/>
    </source>
</evidence>
<dbReference type="SMART" id="SM00327">
    <property type="entry name" value="VWA"/>
    <property type="match status" value="1"/>
</dbReference>
<keyword evidence="5" id="KW-1185">Reference proteome</keyword>
<gene>
    <name evidence="4" type="ORF">GCM10010171_57390</name>
</gene>
<feature type="transmembrane region" description="Helical" evidence="1">
    <location>
        <begin position="378"/>
        <end position="399"/>
    </location>
</feature>
<comment type="caution">
    <text evidence="4">The sequence shown here is derived from an EMBL/GenBank/DDBJ whole genome shotgun (WGS) entry which is preliminary data.</text>
</comment>
<dbReference type="Proteomes" id="UP000660680">
    <property type="component" value="Unassembled WGS sequence"/>
</dbReference>
<dbReference type="RefSeq" id="WP_189213726.1">
    <property type="nucleotide sequence ID" value="NZ_BMRB01000007.1"/>
</dbReference>
<feature type="signal peptide" evidence="2">
    <location>
        <begin position="1"/>
        <end position="27"/>
    </location>
</feature>
<proteinExistence type="predicted"/>
<dbReference type="PROSITE" id="PS50234">
    <property type="entry name" value="VWFA"/>
    <property type="match status" value="1"/>
</dbReference>
<reference evidence="4" key="1">
    <citation type="journal article" date="2014" name="Int. J. Syst. Evol. Microbiol.">
        <title>Complete genome sequence of Corynebacterium casei LMG S-19264T (=DSM 44701T), isolated from a smear-ripened cheese.</title>
        <authorList>
            <consortium name="US DOE Joint Genome Institute (JGI-PGF)"/>
            <person name="Walter F."/>
            <person name="Albersmeier A."/>
            <person name="Kalinowski J."/>
            <person name="Ruckert C."/>
        </authorList>
    </citation>
    <scope>NUCLEOTIDE SEQUENCE</scope>
    <source>
        <strain evidence="4">JCM 3276</strain>
    </source>
</reference>
<reference evidence="4" key="2">
    <citation type="submission" date="2020-09" db="EMBL/GenBank/DDBJ databases">
        <authorList>
            <person name="Sun Q."/>
            <person name="Ohkuma M."/>
        </authorList>
    </citation>
    <scope>NUCLEOTIDE SEQUENCE</scope>
    <source>
        <strain evidence="4">JCM 3276</strain>
    </source>
</reference>
<feature type="domain" description="VWFA" evidence="3">
    <location>
        <begin position="50"/>
        <end position="224"/>
    </location>
</feature>
<sequence length="492" mass="51649">MARPVLITRALAAVLAVWTLAPAPALADEPAQVGIDEIYHEVGVADTPTDYVVLVDTSRSMAEDGRYSGVRSGLRGFFAGLDAADRVTLITFAEVPTIVYTGPRPGPAVIARMPATPEGNATDIGAALDRALAVLEGGDTGAHGAVVLLTDGEHAPLAGSRFASSTAWPALAERGRALGERVSGYAIPLAGGENGAELLTGTVPGTVTLALANPSEVVDLLDRLDERVRRTELGRLVAGDVNGTVAATWSAFPDGGDLASSVRVTLTLRTTTSVLPLWVSGLRGELVGVGGTVTGLPEEILLPPGEAQHIDVVVRSTEAAGLRLGERTTEVPTRLRLAGVVSSPWTTAIESELDIDFALRDLDSTAAWPSVWTTGLSWTWIVFIGVLLLGVLITGLVTWELRNPQLRGHLLAQSADGGAQRIALEGSRRVRFARPASLSDPSVSGEFVVRGTRDGGALVTYFPARGQPGQPRKLPPDVDVDVYGILIRHLRP</sequence>
<keyword evidence="1" id="KW-0812">Transmembrane</keyword>
<evidence type="ECO:0000313" key="4">
    <source>
        <dbReference type="EMBL" id="GGS54763.1"/>
    </source>
</evidence>
<dbReference type="SUPFAM" id="SSF53300">
    <property type="entry name" value="vWA-like"/>
    <property type="match status" value="1"/>
</dbReference>
<evidence type="ECO:0000256" key="2">
    <source>
        <dbReference type="SAM" id="SignalP"/>
    </source>
</evidence>
<evidence type="ECO:0000256" key="1">
    <source>
        <dbReference type="SAM" id="Phobius"/>
    </source>
</evidence>
<name>A0A918GQZ5_9PSEU</name>
<organism evidence="4 5">
    <name type="scientific">Actinokineospora fastidiosa</name>
    <dbReference type="NCBI Taxonomy" id="1816"/>
    <lineage>
        <taxon>Bacteria</taxon>
        <taxon>Bacillati</taxon>
        <taxon>Actinomycetota</taxon>
        <taxon>Actinomycetes</taxon>
        <taxon>Pseudonocardiales</taxon>
        <taxon>Pseudonocardiaceae</taxon>
        <taxon>Actinokineospora</taxon>
    </lineage>
</organism>
<dbReference type="InterPro" id="IPR002035">
    <property type="entry name" value="VWF_A"/>
</dbReference>